<comment type="caution">
    <text evidence="3">The sequence shown here is derived from an EMBL/GenBank/DDBJ whole genome shotgun (WGS) entry which is preliminary data.</text>
</comment>
<dbReference type="HOGENOM" id="CLU_1503791_0_0_1"/>
<dbReference type="OMA" id="KIERWSQ"/>
<evidence type="ECO:0000256" key="2">
    <source>
        <dbReference type="SAM" id="Phobius"/>
    </source>
</evidence>
<feature type="transmembrane region" description="Helical" evidence="2">
    <location>
        <begin position="130"/>
        <end position="152"/>
    </location>
</feature>
<keyword evidence="4" id="KW-1185">Reference proteome</keyword>
<dbReference type="RefSeq" id="XP_014565709.1">
    <property type="nucleotide sequence ID" value="XM_014710223.1"/>
</dbReference>
<dbReference type="InParanoid" id="G7DZF9"/>
<dbReference type="Proteomes" id="UP000009131">
    <property type="component" value="Unassembled WGS sequence"/>
</dbReference>
<gene>
    <name evidence="3" type="primary">Mo02627</name>
    <name evidence="3" type="ORF">E5Q_02627</name>
</gene>
<protein>
    <submittedName>
        <fullName evidence="3">Uncharacterized protein</fullName>
    </submittedName>
</protein>
<evidence type="ECO:0000256" key="1">
    <source>
        <dbReference type="SAM" id="Coils"/>
    </source>
</evidence>
<keyword evidence="2" id="KW-0812">Transmembrane</keyword>
<keyword evidence="2" id="KW-1133">Transmembrane helix</keyword>
<organism evidence="3 4">
    <name type="scientific">Mixia osmundae (strain CBS 9802 / IAM 14324 / JCM 22182 / KY 12970)</name>
    <dbReference type="NCBI Taxonomy" id="764103"/>
    <lineage>
        <taxon>Eukaryota</taxon>
        <taxon>Fungi</taxon>
        <taxon>Dikarya</taxon>
        <taxon>Basidiomycota</taxon>
        <taxon>Pucciniomycotina</taxon>
        <taxon>Mixiomycetes</taxon>
        <taxon>Mixiales</taxon>
        <taxon>Mixiaceae</taxon>
        <taxon>Mixia</taxon>
    </lineage>
</organism>
<evidence type="ECO:0000313" key="3">
    <source>
        <dbReference type="EMBL" id="GAA95969.1"/>
    </source>
</evidence>
<feature type="coiled-coil region" evidence="1">
    <location>
        <begin position="72"/>
        <end position="106"/>
    </location>
</feature>
<name>G7DZF9_MIXOS</name>
<reference evidence="3 4" key="1">
    <citation type="journal article" date="2011" name="J. Gen. Appl. Microbiol.">
        <title>Draft genome sequencing of the enigmatic basidiomycete Mixia osmundae.</title>
        <authorList>
            <person name="Nishida H."/>
            <person name="Nagatsuka Y."/>
            <person name="Sugiyama J."/>
        </authorList>
    </citation>
    <scope>NUCLEOTIDE SEQUENCE [LARGE SCALE GENOMIC DNA]</scope>
    <source>
        <strain evidence="4">CBS 9802 / IAM 14324 / JCM 22182 / KY 12970</strain>
    </source>
</reference>
<dbReference type="EMBL" id="BABT02000069">
    <property type="protein sequence ID" value="GAA95969.1"/>
    <property type="molecule type" value="Genomic_DNA"/>
</dbReference>
<dbReference type="AlphaFoldDB" id="G7DZF9"/>
<evidence type="ECO:0000313" key="4">
    <source>
        <dbReference type="Proteomes" id="UP000009131"/>
    </source>
</evidence>
<sequence>MGKLEEAAQASSDRLRASEKRVEALKSSIELKIERWSQMNQDYRNLDTQASECTKQLQDELEAMRSNGWDSIAAHRREAKEEKDKLDQARQELEAAHSALEQGRRHMQKMSARIASEEAVSSKVSAYSEVLLYTGITVLLLAATAIACVWLGPMARQKLNSSGASAAFHDLHLDNMAFT</sequence>
<keyword evidence="1" id="KW-0175">Coiled coil</keyword>
<keyword evidence="2" id="KW-0472">Membrane</keyword>
<accession>G7DZF9</accession>
<proteinExistence type="predicted"/>
<reference evidence="3 4" key="2">
    <citation type="journal article" date="2012" name="Open Biol.">
        <title>Characteristics of nucleosomes and linker DNA regions on the genome of the basidiomycete Mixia osmundae revealed by mono- and dinucleosome mapping.</title>
        <authorList>
            <person name="Nishida H."/>
            <person name="Kondo S."/>
            <person name="Matsumoto T."/>
            <person name="Suzuki Y."/>
            <person name="Yoshikawa H."/>
            <person name="Taylor T.D."/>
            <person name="Sugiyama J."/>
        </authorList>
    </citation>
    <scope>NUCLEOTIDE SEQUENCE [LARGE SCALE GENOMIC DNA]</scope>
    <source>
        <strain evidence="4">CBS 9802 / IAM 14324 / JCM 22182 / KY 12970</strain>
    </source>
</reference>